<organism evidence="2 3">
    <name type="scientific">Aulographum hederae CBS 113979</name>
    <dbReference type="NCBI Taxonomy" id="1176131"/>
    <lineage>
        <taxon>Eukaryota</taxon>
        <taxon>Fungi</taxon>
        <taxon>Dikarya</taxon>
        <taxon>Ascomycota</taxon>
        <taxon>Pezizomycotina</taxon>
        <taxon>Dothideomycetes</taxon>
        <taxon>Pleosporomycetidae</taxon>
        <taxon>Aulographales</taxon>
        <taxon>Aulographaceae</taxon>
    </lineage>
</organism>
<evidence type="ECO:0000313" key="2">
    <source>
        <dbReference type="EMBL" id="KAF1991627.1"/>
    </source>
</evidence>
<feature type="region of interest" description="Disordered" evidence="1">
    <location>
        <begin position="146"/>
        <end position="170"/>
    </location>
</feature>
<dbReference type="AlphaFoldDB" id="A0A6G1HEX7"/>
<feature type="compositionally biased region" description="Polar residues" evidence="1">
    <location>
        <begin position="151"/>
        <end position="164"/>
    </location>
</feature>
<protein>
    <submittedName>
        <fullName evidence="2">Uncharacterized protein</fullName>
    </submittedName>
</protein>
<sequence length="191" mass="21710">MNDWFNGRRDMNAKMFESMKLKRLGYIEFELREELDKCSKRPKDPAARGNLNSSKPSCLLFSKLPTPGLRKRRRHDNAKPKLRIHLLTKRRHVDRPAAELGREMVGVWVWEEQKIGKAVQNATGIQLRIPRANCCTAQASGLARRTPALPVTSSSSAAQTQNHELTAHTRGGGCRWEEALRIAAETPWIFI</sequence>
<dbReference type="Proteomes" id="UP000800041">
    <property type="component" value="Unassembled WGS sequence"/>
</dbReference>
<keyword evidence="3" id="KW-1185">Reference proteome</keyword>
<evidence type="ECO:0000313" key="3">
    <source>
        <dbReference type="Proteomes" id="UP000800041"/>
    </source>
</evidence>
<gene>
    <name evidence="2" type="ORF">K402DRAFT_129891</name>
</gene>
<reference evidence="2" key="1">
    <citation type="journal article" date="2020" name="Stud. Mycol.">
        <title>101 Dothideomycetes genomes: a test case for predicting lifestyles and emergence of pathogens.</title>
        <authorList>
            <person name="Haridas S."/>
            <person name="Albert R."/>
            <person name="Binder M."/>
            <person name="Bloem J."/>
            <person name="Labutti K."/>
            <person name="Salamov A."/>
            <person name="Andreopoulos B."/>
            <person name="Baker S."/>
            <person name="Barry K."/>
            <person name="Bills G."/>
            <person name="Bluhm B."/>
            <person name="Cannon C."/>
            <person name="Castanera R."/>
            <person name="Culley D."/>
            <person name="Daum C."/>
            <person name="Ezra D."/>
            <person name="Gonzalez J."/>
            <person name="Henrissat B."/>
            <person name="Kuo A."/>
            <person name="Liang C."/>
            <person name="Lipzen A."/>
            <person name="Lutzoni F."/>
            <person name="Magnuson J."/>
            <person name="Mondo S."/>
            <person name="Nolan M."/>
            <person name="Ohm R."/>
            <person name="Pangilinan J."/>
            <person name="Park H.-J."/>
            <person name="Ramirez L."/>
            <person name="Alfaro M."/>
            <person name="Sun H."/>
            <person name="Tritt A."/>
            <person name="Yoshinaga Y."/>
            <person name="Zwiers L.-H."/>
            <person name="Turgeon B."/>
            <person name="Goodwin S."/>
            <person name="Spatafora J."/>
            <person name="Crous P."/>
            <person name="Grigoriev I."/>
        </authorList>
    </citation>
    <scope>NUCLEOTIDE SEQUENCE</scope>
    <source>
        <strain evidence="2">CBS 113979</strain>
    </source>
</reference>
<dbReference type="EMBL" id="ML977139">
    <property type="protein sequence ID" value="KAF1991627.1"/>
    <property type="molecule type" value="Genomic_DNA"/>
</dbReference>
<evidence type="ECO:0000256" key="1">
    <source>
        <dbReference type="SAM" id="MobiDB-lite"/>
    </source>
</evidence>
<name>A0A6G1HEX7_9PEZI</name>
<proteinExistence type="predicted"/>
<accession>A0A6G1HEX7</accession>